<dbReference type="InterPro" id="IPR011262">
    <property type="entry name" value="DNA-dir_RNA_pol_insert"/>
</dbReference>
<organism evidence="13 14">
    <name type="scientific">Oscillochloris trichoides DG-6</name>
    <dbReference type="NCBI Taxonomy" id="765420"/>
    <lineage>
        <taxon>Bacteria</taxon>
        <taxon>Bacillati</taxon>
        <taxon>Chloroflexota</taxon>
        <taxon>Chloroflexia</taxon>
        <taxon>Chloroflexales</taxon>
        <taxon>Chloroflexineae</taxon>
        <taxon>Oscillochloridaceae</taxon>
        <taxon>Oscillochloris</taxon>
    </lineage>
</organism>
<comment type="subunit">
    <text evidence="11">Homodimer. The RNAP catalytic core consists of 2 alpha, 1 beta, 1 beta' and 1 omega subunit. When a sigma factor is associated with the core the holoenzyme is formed, which can initiate transcription.</text>
</comment>
<name>E1IA24_9CHLR</name>
<dbReference type="CDD" id="cd06928">
    <property type="entry name" value="RNAP_alpha_NTD"/>
    <property type="match status" value="1"/>
</dbReference>
<evidence type="ECO:0000313" key="14">
    <source>
        <dbReference type="Proteomes" id="UP000054010"/>
    </source>
</evidence>
<keyword evidence="4 11" id="KW-0240">DNA-directed RNA polymerase</keyword>
<dbReference type="GO" id="GO:0003899">
    <property type="term" value="F:DNA-directed RNA polymerase activity"/>
    <property type="evidence" value="ECO:0007669"/>
    <property type="project" value="UniProtKB-UniRule"/>
</dbReference>
<reference evidence="13 14" key="1">
    <citation type="journal article" date="2011" name="J. Bacteriol.">
        <title>Draft genome sequence of the anoxygenic filamentous phototrophic bacterium Oscillochloris trichoides subsp. DG-6.</title>
        <authorList>
            <person name="Kuznetsov B.B."/>
            <person name="Ivanovsky R.N."/>
            <person name="Keppen O.I."/>
            <person name="Sukhacheva M.V."/>
            <person name="Bumazhkin B.K."/>
            <person name="Patutina E.O."/>
            <person name="Beletsky A.V."/>
            <person name="Mardanov A.V."/>
            <person name="Baslerov R.V."/>
            <person name="Panteleeva A.N."/>
            <person name="Kolganova T.V."/>
            <person name="Ravin N.V."/>
            <person name="Skryabin K.G."/>
        </authorList>
    </citation>
    <scope>NUCLEOTIDE SEQUENCE [LARGE SCALE GENOMIC DNA]</scope>
    <source>
        <strain evidence="13 14">DG-6</strain>
    </source>
</reference>
<dbReference type="SMART" id="SM00662">
    <property type="entry name" value="RPOLD"/>
    <property type="match status" value="1"/>
</dbReference>
<dbReference type="SUPFAM" id="SSF56553">
    <property type="entry name" value="Insert subdomain of RNA polymerase alpha subunit"/>
    <property type="match status" value="1"/>
</dbReference>
<keyword evidence="6 11" id="KW-0548">Nucleotidyltransferase</keyword>
<evidence type="ECO:0000256" key="5">
    <source>
        <dbReference type="ARBA" id="ARBA00022679"/>
    </source>
</evidence>
<evidence type="ECO:0000256" key="7">
    <source>
        <dbReference type="ARBA" id="ARBA00023163"/>
    </source>
</evidence>
<dbReference type="GO" id="GO:0046983">
    <property type="term" value="F:protein dimerization activity"/>
    <property type="evidence" value="ECO:0007669"/>
    <property type="project" value="InterPro"/>
</dbReference>
<dbReference type="SUPFAM" id="SSF47789">
    <property type="entry name" value="C-terminal domain of RNA polymerase alpha subunit"/>
    <property type="match status" value="1"/>
</dbReference>
<dbReference type="NCBIfam" id="TIGR02027">
    <property type="entry name" value="rpoA"/>
    <property type="match status" value="1"/>
</dbReference>
<comment type="caution">
    <text evidence="13">The sequence shown here is derived from an EMBL/GenBank/DDBJ whole genome shotgun (WGS) entry which is preliminary data.</text>
</comment>
<dbReference type="eggNOG" id="COG0202">
    <property type="taxonomic scope" value="Bacteria"/>
</dbReference>
<dbReference type="Gene3D" id="3.30.1360.10">
    <property type="entry name" value="RNA polymerase, RBP11-like subunit"/>
    <property type="match status" value="1"/>
</dbReference>
<dbReference type="GO" id="GO:0006351">
    <property type="term" value="P:DNA-templated transcription"/>
    <property type="evidence" value="ECO:0007669"/>
    <property type="project" value="UniProtKB-UniRule"/>
</dbReference>
<dbReference type="HOGENOM" id="CLU_053084_0_1_0"/>
<dbReference type="NCBIfam" id="NF003519">
    <property type="entry name" value="PRK05182.2-5"/>
    <property type="match status" value="1"/>
</dbReference>
<dbReference type="HAMAP" id="MF_00059">
    <property type="entry name" value="RNApol_bact_RpoA"/>
    <property type="match status" value="1"/>
</dbReference>
<dbReference type="EMBL" id="ADVR01000003">
    <property type="protein sequence ID" value="EFO82026.1"/>
    <property type="molecule type" value="Genomic_DNA"/>
</dbReference>
<evidence type="ECO:0000256" key="1">
    <source>
        <dbReference type="ARBA" id="ARBA00007123"/>
    </source>
</evidence>
<feature type="region of interest" description="Alpha C-terminal domain (alpha-CTD)" evidence="11">
    <location>
        <begin position="242"/>
        <end position="330"/>
    </location>
</feature>
<evidence type="ECO:0000256" key="3">
    <source>
        <dbReference type="ARBA" id="ARBA00015972"/>
    </source>
</evidence>
<keyword evidence="14" id="KW-1185">Reference proteome</keyword>
<dbReference type="InterPro" id="IPR036603">
    <property type="entry name" value="RBP11-like"/>
</dbReference>
<keyword evidence="7 11" id="KW-0804">Transcription</keyword>
<dbReference type="Gene3D" id="2.170.120.12">
    <property type="entry name" value="DNA-directed RNA polymerase, insert domain"/>
    <property type="match status" value="1"/>
</dbReference>
<dbReference type="InterPro" id="IPR011773">
    <property type="entry name" value="DNA-dir_RpoA"/>
</dbReference>
<evidence type="ECO:0000256" key="9">
    <source>
        <dbReference type="ARBA" id="ARBA00033070"/>
    </source>
</evidence>
<dbReference type="InterPro" id="IPR011263">
    <property type="entry name" value="DNA-dir_RNA_pol_RpoA/D/Rpb3"/>
</dbReference>
<evidence type="ECO:0000259" key="12">
    <source>
        <dbReference type="SMART" id="SM00662"/>
    </source>
</evidence>
<dbReference type="Gene3D" id="1.10.150.20">
    <property type="entry name" value="5' to 3' exonuclease, C-terminal subdomain"/>
    <property type="match status" value="1"/>
</dbReference>
<dbReference type="Pfam" id="PF03118">
    <property type="entry name" value="RNA_pol_A_CTD"/>
    <property type="match status" value="1"/>
</dbReference>
<accession>E1IA24</accession>
<dbReference type="NCBIfam" id="NF003513">
    <property type="entry name" value="PRK05182.1-2"/>
    <property type="match status" value="1"/>
</dbReference>
<keyword evidence="5 11" id="KW-0808">Transferase</keyword>
<evidence type="ECO:0000256" key="2">
    <source>
        <dbReference type="ARBA" id="ARBA00012418"/>
    </source>
</evidence>
<dbReference type="OrthoDB" id="9805706at2"/>
<proteinExistence type="inferred from homology"/>
<feature type="domain" description="DNA-directed RNA polymerase RpoA/D/Rpb3-type" evidence="12">
    <location>
        <begin position="18"/>
        <end position="224"/>
    </location>
</feature>
<dbReference type="Pfam" id="PF01193">
    <property type="entry name" value="RNA_pol_L"/>
    <property type="match status" value="1"/>
</dbReference>
<comment type="function">
    <text evidence="11">DNA-dependent RNA polymerase catalyzes the transcription of DNA into RNA using the four ribonucleoside triphosphates as substrates.</text>
</comment>
<evidence type="ECO:0000256" key="4">
    <source>
        <dbReference type="ARBA" id="ARBA00022478"/>
    </source>
</evidence>
<evidence type="ECO:0000256" key="11">
    <source>
        <dbReference type="HAMAP-Rule" id="MF_00059"/>
    </source>
</evidence>
<dbReference type="GO" id="GO:0000428">
    <property type="term" value="C:DNA-directed RNA polymerase complex"/>
    <property type="evidence" value="ECO:0007669"/>
    <property type="project" value="UniProtKB-KW"/>
</dbReference>
<evidence type="ECO:0000256" key="6">
    <source>
        <dbReference type="ARBA" id="ARBA00022695"/>
    </source>
</evidence>
<feature type="region of interest" description="Alpha N-terminal domain (alpha-NTD)" evidence="11">
    <location>
        <begin position="1"/>
        <end position="230"/>
    </location>
</feature>
<comment type="domain">
    <text evidence="11">The N-terminal domain is essential for RNAP assembly and basal transcription, whereas the C-terminal domain is involved in interaction with transcriptional regulators and with upstream promoter elements.</text>
</comment>
<dbReference type="Proteomes" id="UP000054010">
    <property type="component" value="Unassembled WGS sequence"/>
</dbReference>
<dbReference type="EC" id="2.7.7.6" evidence="2 11"/>
<gene>
    <name evidence="11" type="primary">rpoA</name>
    <name evidence="13" type="ORF">OSCT_0175</name>
</gene>
<dbReference type="FunFam" id="2.170.120.12:FF:000001">
    <property type="entry name" value="DNA-directed RNA polymerase subunit alpha"/>
    <property type="match status" value="1"/>
</dbReference>
<dbReference type="SUPFAM" id="SSF55257">
    <property type="entry name" value="RBP11-like subunits of RNA polymerase"/>
    <property type="match status" value="1"/>
</dbReference>
<evidence type="ECO:0000256" key="8">
    <source>
        <dbReference type="ARBA" id="ARBA00032524"/>
    </source>
</evidence>
<dbReference type="AlphaFoldDB" id="E1IA24"/>
<dbReference type="Pfam" id="PF01000">
    <property type="entry name" value="RNA_pol_A_bac"/>
    <property type="match status" value="1"/>
</dbReference>
<comment type="similarity">
    <text evidence="1 11">Belongs to the RNA polymerase alpha chain family.</text>
</comment>
<dbReference type="InterPro" id="IPR011260">
    <property type="entry name" value="RNAP_asu_C"/>
</dbReference>
<dbReference type="GO" id="GO:0003677">
    <property type="term" value="F:DNA binding"/>
    <property type="evidence" value="ECO:0007669"/>
    <property type="project" value="UniProtKB-UniRule"/>
</dbReference>
<protein>
    <recommendedName>
        <fullName evidence="3 11">DNA-directed RNA polymerase subunit alpha</fullName>
        <shortName evidence="11">RNAP subunit alpha</shortName>
        <ecNumber evidence="2 11">2.7.7.6</ecNumber>
    </recommendedName>
    <alternativeName>
        <fullName evidence="9 11">RNA polymerase subunit alpha</fullName>
    </alternativeName>
    <alternativeName>
        <fullName evidence="8 11">Transcriptase subunit alpha</fullName>
    </alternativeName>
</protein>
<evidence type="ECO:0000313" key="13">
    <source>
        <dbReference type="EMBL" id="EFO82026.1"/>
    </source>
</evidence>
<sequence>MLDIAMPKIEVVQAAENYGRFKIEPLDPGYGHTLGNALRRVLVSSIPGSAITKIKIDGVFHEFSTIEGVKEDVTEIVLNIKGVRLRSYAERPVKVLLTKRGPGIVTAKDIDVPSNIELVNPNHYICTLDSEVARLEIEMTVERGRGYVSADQRDILPIGEIPVDAIFTPVPRVNYVVENTRIGQATDFDRLLLEIWTDGTVKPGDALSHAAQVLVQYSQTIADFNRLAVEEEESPTPSGLTIPSDIYDTPIEDLDLSTRTYNCLKRADITKVGQVLQMDEKALLSVRNLGQKSMEEIRDRLVERGYISRQAGNGSLSDSEPVTIEPAEAE</sequence>
<dbReference type="STRING" id="765420.OSCT_0175"/>
<evidence type="ECO:0000256" key="10">
    <source>
        <dbReference type="ARBA" id="ARBA00048552"/>
    </source>
</evidence>
<dbReference type="GO" id="GO:0005737">
    <property type="term" value="C:cytoplasm"/>
    <property type="evidence" value="ECO:0007669"/>
    <property type="project" value="UniProtKB-ARBA"/>
</dbReference>
<dbReference type="InterPro" id="IPR036643">
    <property type="entry name" value="RNApol_insert_sf"/>
</dbReference>
<comment type="catalytic activity">
    <reaction evidence="10 11">
        <text>RNA(n) + a ribonucleoside 5'-triphosphate = RNA(n+1) + diphosphate</text>
        <dbReference type="Rhea" id="RHEA:21248"/>
        <dbReference type="Rhea" id="RHEA-COMP:14527"/>
        <dbReference type="Rhea" id="RHEA-COMP:17342"/>
        <dbReference type="ChEBI" id="CHEBI:33019"/>
        <dbReference type="ChEBI" id="CHEBI:61557"/>
        <dbReference type="ChEBI" id="CHEBI:140395"/>
        <dbReference type="EC" id="2.7.7.6"/>
    </reaction>
</comment>